<proteinExistence type="predicted"/>
<gene>
    <name evidence="2" type="ORF">METZ01_LOCUS240556</name>
</gene>
<feature type="non-terminal residue" evidence="2">
    <location>
        <position position="27"/>
    </location>
</feature>
<feature type="region of interest" description="Disordered" evidence="1">
    <location>
        <begin position="1"/>
        <end position="27"/>
    </location>
</feature>
<name>A0A382HKN6_9ZZZZ</name>
<reference evidence="2" key="1">
    <citation type="submission" date="2018-05" db="EMBL/GenBank/DDBJ databases">
        <authorList>
            <person name="Lanie J.A."/>
            <person name="Ng W.-L."/>
            <person name="Kazmierczak K.M."/>
            <person name="Andrzejewski T.M."/>
            <person name="Davidsen T.M."/>
            <person name="Wayne K.J."/>
            <person name="Tettelin H."/>
            <person name="Glass J.I."/>
            <person name="Rusch D."/>
            <person name="Podicherti R."/>
            <person name="Tsui H.-C.T."/>
            <person name="Winkler M.E."/>
        </authorList>
    </citation>
    <scope>NUCLEOTIDE SEQUENCE</scope>
</reference>
<evidence type="ECO:0000256" key="1">
    <source>
        <dbReference type="SAM" id="MobiDB-lite"/>
    </source>
</evidence>
<evidence type="ECO:0000313" key="2">
    <source>
        <dbReference type="EMBL" id="SVB87702.1"/>
    </source>
</evidence>
<dbReference type="EMBL" id="UINC01061776">
    <property type="protein sequence ID" value="SVB87702.1"/>
    <property type="molecule type" value="Genomic_DNA"/>
</dbReference>
<protein>
    <submittedName>
        <fullName evidence="2">Uncharacterized protein</fullName>
    </submittedName>
</protein>
<organism evidence="2">
    <name type="scientific">marine metagenome</name>
    <dbReference type="NCBI Taxonomy" id="408172"/>
    <lineage>
        <taxon>unclassified sequences</taxon>
        <taxon>metagenomes</taxon>
        <taxon>ecological metagenomes</taxon>
    </lineage>
</organism>
<dbReference type="AlphaFoldDB" id="A0A382HKN6"/>
<sequence>MPMSEVKNGVRATKPMSEKSVDFQTAP</sequence>
<accession>A0A382HKN6</accession>